<sequence>MDPLFRRAGPINALKSPSLSIEPQVHVRKLKPRNPCLIFVSDGVWEHLSDDAAVQIIFKNQRNGYRKLISVSCLEGSHKEERGWCT</sequence>
<comment type="catalytic activity">
    <reaction evidence="3">
        <text>O-phospho-L-threonyl-[protein] + H2O = L-threonyl-[protein] + phosphate</text>
        <dbReference type="Rhea" id="RHEA:47004"/>
        <dbReference type="Rhea" id="RHEA-COMP:11060"/>
        <dbReference type="Rhea" id="RHEA-COMP:11605"/>
        <dbReference type="ChEBI" id="CHEBI:15377"/>
        <dbReference type="ChEBI" id="CHEBI:30013"/>
        <dbReference type="ChEBI" id="CHEBI:43474"/>
        <dbReference type="ChEBI" id="CHEBI:61977"/>
        <dbReference type="EC" id="3.1.3.16"/>
    </reaction>
</comment>
<evidence type="ECO:0000313" key="5">
    <source>
        <dbReference type="EnsemblPlants" id="AET2Gv20292700.1"/>
    </source>
</evidence>
<evidence type="ECO:0000259" key="4">
    <source>
        <dbReference type="Pfam" id="PF00481"/>
    </source>
</evidence>
<name>A0A453AXG4_AEGTS</name>
<dbReference type="EnsemblPlants" id="AET2Gv20292700.1">
    <property type="protein sequence ID" value="AET2Gv20292700.1"/>
    <property type="gene ID" value="AET2Gv20292700"/>
</dbReference>
<evidence type="ECO:0000256" key="3">
    <source>
        <dbReference type="ARBA" id="ARBA00048336"/>
    </source>
</evidence>
<reference evidence="5" key="3">
    <citation type="journal article" date="2017" name="Nature">
        <title>Genome sequence of the progenitor of the wheat D genome Aegilops tauschii.</title>
        <authorList>
            <person name="Luo M.C."/>
            <person name="Gu Y.Q."/>
            <person name="Puiu D."/>
            <person name="Wang H."/>
            <person name="Twardziok S.O."/>
            <person name="Deal K.R."/>
            <person name="Huo N."/>
            <person name="Zhu T."/>
            <person name="Wang L."/>
            <person name="Wang Y."/>
            <person name="McGuire P.E."/>
            <person name="Liu S."/>
            <person name="Long H."/>
            <person name="Ramasamy R.K."/>
            <person name="Rodriguez J.C."/>
            <person name="Van S.L."/>
            <person name="Yuan L."/>
            <person name="Wang Z."/>
            <person name="Xia Z."/>
            <person name="Xiao L."/>
            <person name="Anderson O.D."/>
            <person name="Ouyang S."/>
            <person name="Liang Y."/>
            <person name="Zimin A.V."/>
            <person name="Pertea G."/>
            <person name="Qi P."/>
            <person name="Bennetzen J.L."/>
            <person name="Dai X."/>
            <person name="Dawson M.W."/>
            <person name="Muller H.G."/>
            <person name="Kugler K."/>
            <person name="Rivarola-Duarte L."/>
            <person name="Spannagl M."/>
            <person name="Mayer K.F.X."/>
            <person name="Lu F.H."/>
            <person name="Bevan M.W."/>
            <person name="Leroy P."/>
            <person name="Li P."/>
            <person name="You F.M."/>
            <person name="Sun Q."/>
            <person name="Liu Z."/>
            <person name="Lyons E."/>
            <person name="Wicker T."/>
            <person name="Salzberg S.L."/>
            <person name="Devos K.M."/>
            <person name="Dvorak J."/>
        </authorList>
    </citation>
    <scope>NUCLEOTIDE SEQUENCE [LARGE SCALE GENOMIC DNA]</scope>
    <source>
        <strain evidence="5">cv. AL8/78</strain>
    </source>
</reference>
<dbReference type="Pfam" id="PF00481">
    <property type="entry name" value="PP2C"/>
    <property type="match status" value="1"/>
</dbReference>
<feature type="domain" description="PPM-type phosphatase" evidence="4">
    <location>
        <begin position="17"/>
        <end position="63"/>
    </location>
</feature>
<dbReference type="EC" id="3.1.3.16" evidence="1"/>
<dbReference type="Gramene" id="AET2Gv20292700.1">
    <property type="protein sequence ID" value="AET2Gv20292700.1"/>
    <property type="gene ID" value="AET2Gv20292700"/>
</dbReference>
<reference evidence="5" key="4">
    <citation type="submission" date="2019-03" db="UniProtKB">
        <authorList>
            <consortium name="EnsemblPlants"/>
        </authorList>
    </citation>
    <scope>IDENTIFICATION</scope>
</reference>
<dbReference type="InterPro" id="IPR036457">
    <property type="entry name" value="PPM-type-like_dom_sf"/>
</dbReference>
<evidence type="ECO:0000313" key="6">
    <source>
        <dbReference type="Proteomes" id="UP000015105"/>
    </source>
</evidence>
<dbReference type="SUPFAM" id="SSF81606">
    <property type="entry name" value="PP2C-like"/>
    <property type="match status" value="1"/>
</dbReference>
<dbReference type="InterPro" id="IPR001932">
    <property type="entry name" value="PPM-type_phosphatase-like_dom"/>
</dbReference>
<dbReference type="Proteomes" id="UP000015105">
    <property type="component" value="Chromosome 2D"/>
</dbReference>
<dbReference type="Gene3D" id="3.60.40.10">
    <property type="entry name" value="PPM-type phosphatase domain"/>
    <property type="match status" value="1"/>
</dbReference>
<organism evidence="5 6">
    <name type="scientific">Aegilops tauschii subsp. strangulata</name>
    <name type="common">Goatgrass</name>
    <dbReference type="NCBI Taxonomy" id="200361"/>
    <lineage>
        <taxon>Eukaryota</taxon>
        <taxon>Viridiplantae</taxon>
        <taxon>Streptophyta</taxon>
        <taxon>Embryophyta</taxon>
        <taxon>Tracheophyta</taxon>
        <taxon>Spermatophyta</taxon>
        <taxon>Magnoliopsida</taxon>
        <taxon>Liliopsida</taxon>
        <taxon>Poales</taxon>
        <taxon>Poaceae</taxon>
        <taxon>BOP clade</taxon>
        <taxon>Pooideae</taxon>
        <taxon>Triticodae</taxon>
        <taxon>Triticeae</taxon>
        <taxon>Triticinae</taxon>
        <taxon>Aegilops</taxon>
    </lineage>
</organism>
<proteinExistence type="predicted"/>
<dbReference type="GO" id="GO:0004722">
    <property type="term" value="F:protein serine/threonine phosphatase activity"/>
    <property type="evidence" value="ECO:0007669"/>
    <property type="project" value="UniProtKB-EC"/>
</dbReference>
<comment type="catalytic activity">
    <reaction evidence="2">
        <text>O-phospho-L-seryl-[protein] + H2O = L-seryl-[protein] + phosphate</text>
        <dbReference type="Rhea" id="RHEA:20629"/>
        <dbReference type="Rhea" id="RHEA-COMP:9863"/>
        <dbReference type="Rhea" id="RHEA-COMP:11604"/>
        <dbReference type="ChEBI" id="CHEBI:15377"/>
        <dbReference type="ChEBI" id="CHEBI:29999"/>
        <dbReference type="ChEBI" id="CHEBI:43474"/>
        <dbReference type="ChEBI" id="CHEBI:83421"/>
        <dbReference type="EC" id="3.1.3.16"/>
    </reaction>
</comment>
<reference evidence="6" key="2">
    <citation type="journal article" date="2017" name="Nat. Plants">
        <title>The Aegilops tauschii genome reveals multiple impacts of transposons.</title>
        <authorList>
            <person name="Zhao G."/>
            <person name="Zou C."/>
            <person name="Li K."/>
            <person name="Wang K."/>
            <person name="Li T."/>
            <person name="Gao L."/>
            <person name="Zhang X."/>
            <person name="Wang H."/>
            <person name="Yang Z."/>
            <person name="Liu X."/>
            <person name="Jiang W."/>
            <person name="Mao L."/>
            <person name="Kong X."/>
            <person name="Jiao Y."/>
            <person name="Jia J."/>
        </authorList>
    </citation>
    <scope>NUCLEOTIDE SEQUENCE [LARGE SCALE GENOMIC DNA]</scope>
    <source>
        <strain evidence="6">cv. AL8/78</strain>
    </source>
</reference>
<protein>
    <recommendedName>
        <fullName evidence="1">protein-serine/threonine phosphatase</fullName>
        <ecNumber evidence="1">3.1.3.16</ecNumber>
    </recommendedName>
</protein>
<evidence type="ECO:0000256" key="1">
    <source>
        <dbReference type="ARBA" id="ARBA00013081"/>
    </source>
</evidence>
<reference evidence="5" key="5">
    <citation type="journal article" date="2021" name="G3 (Bethesda)">
        <title>Aegilops tauschii genome assembly Aet v5.0 features greater sequence contiguity and improved annotation.</title>
        <authorList>
            <person name="Wang L."/>
            <person name="Zhu T."/>
            <person name="Rodriguez J.C."/>
            <person name="Deal K.R."/>
            <person name="Dubcovsky J."/>
            <person name="McGuire P.E."/>
            <person name="Lux T."/>
            <person name="Spannagl M."/>
            <person name="Mayer K.F.X."/>
            <person name="Baldrich P."/>
            <person name="Meyers B.C."/>
            <person name="Huo N."/>
            <person name="Gu Y.Q."/>
            <person name="Zhou H."/>
            <person name="Devos K.M."/>
            <person name="Bennetzen J.L."/>
            <person name="Unver T."/>
            <person name="Budak H."/>
            <person name="Gulick P.J."/>
            <person name="Galiba G."/>
            <person name="Kalapos B."/>
            <person name="Nelson D.R."/>
            <person name="Li P."/>
            <person name="You F.M."/>
            <person name="Luo M.C."/>
            <person name="Dvorak J."/>
        </authorList>
    </citation>
    <scope>NUCLEOTIDE SEQUENCE [LARGE SCALE GENOMIC DNA]</scope>
    <source>
        <strain evidence="5">cv. AL8/78</strain>
    </source>
</reference>
<dbReference type="AlphaFoldDB" id="A0A453AXG4"/>
<reference evidence="6" key="1">
    <citation type="journal article" date="2014" name="Science">
        <title>Ancient hybridizations among the ancestral genomes of bread wheat.</title>
        <authorList>
            <consortium name="International Wheat Genome Sequencing Consortium,"/>
            <person name="Marcussen T."/>
            <person name="Sandve S.R."/>
            <person name="Heier L."/>
            <person name="Spannagl M."/>
            <person name="Pfeifer M."/>
            <person name="Jakobsen K.S."/>
            <person name="Wulff B.B."/>
            <person name="Steuernagel B."/>
            <person name="Mayer K.F."/>
            <person name="Olsen O.A."/>
        </authorList>
    </citation>
    <scope>NUCLEOTIDE SEQUENCE [LARGE SCALE GENOMIC DNA]</scope>
    <source>
        <strain evidence="6">cv. AL8/78</strain>
    </source>
</reference>
<keyword evidence="6" id="KW-1185">Reference proteome</keyword>
<dbReference type="STRING" id="200361.A0A453AXG4"/>
<evidence type="ECO:0000256" key="2">
    <source>
        <dbReference type="ARBA" id="ARBA00047761"/>
    </source>
</evidence>
<accession>A0A453AXG4</accession>